<evidence type="ECO:0000256" key="2">
    <source>
        <dbReference type="ARBA" id="ARBA00022692"/>
    </source>
</evidence>
<keyword evidence="4 5" id="KW-0472">Membrane</keyword>
<gene>
    <name evidence="6" type="ORF">ACFYXQ_23890</name>
</gene>
<evidence type="ECO:0000256" key="3">
    <source>
        <dbReference type="ARBA" id="ARBA00022989"/>
    </source>
</evidence>
<name>A0ABW6S5Y3_9NOCA</name>
<evidence type="ECO:0000313" key="7">
    <source>
        <dbReference type="Proteomes" id="UP001601992"/>
    </source>
</evidence>
<keyword evidence="2 5" id="KW-0812">Transmembrane</keyword>
<dbReference type="PANTHER" id="PTHR23514:SF13">
    <property type="entry name" value="INNER MEMBRANE PROTEIN YBJJ"/>
    <property type="match status" value="1"/>
</dbReference>
<keyword evidence="3 5" id="KW-1133">Transmembrane helix</keyword>
<evidence type="ECO:0000256" key="4">
    <source>
        <dbReference type="ARBA" id="ARBA00023136"/>
    </source>
</evidence>
<accession>A0ABW6S5Y3</accession>
<evidence type="ECO:0000313" key="6">
    <source>
        <dbReference type="EMBL" id="MFF3570830.1"/>
    </source>
</evidence>
<feature type="transmembrane region" description="Helical" evidence="5">
    <location>
        <begin position="232"/>
        <end position="255"/>
    </location>
</feature>
<evidence type="ECO:0000256" key="5">
    <source>
        <dbReference type="SAM" id="Phobius"/>
    </source>
</evidence>
<keyword evidence="7" id="KW-1185">Reference proteome</keyword>
<feature type="transmembrane region" description="Helical" evidence="5">
    <location>
        <begin position="358"/>
        <end position="376"/>
    </location>
</feature>
<comment type="subcellular location">
    <subcellularLocation>
        <location evidence="1">Membrane</location>
        <topology evidence="1">Multi-pass membrane protein</topology>
    </subcellularLocation>
</comment>
<dbReference type="SUPFAM" id="SSF103473">
    <property type="entry name" value="MFS general substrate transporter"/>
    <property type="match status" value="1"/>
</dbReference>
<dbReference type="RefSeq" id="WP_387405000.1">
    <property type="nucleotide sequence ID" value="NZ_JBIAQY010000008.1"/>
</dbReference>
<dbReference type="InterPro" id="IPR036259">
    <property type="entry name" value="MFS_trans_sf"/>
</dbReference>
<organism evidence="6 7">
    <name type="scientific">Nocardia jiangxiensis</name>
    <dbReference type="NCBI Taxonomy" id="282685"/>
    <lineage>
        <taxon>Bacteria</taxon>
        <taxon>Bacillati</taxon>
        <taxon>Actinomycetota</taxon>
        <taxon>Actinomycetes</taxon>
        <taxon>Mycobacteriales</taxon>
        <taxon>Nocardiaceae</taxon>
        <taxon>Nocardia</taxon>
    </lineage>
</organism>
<proteinExistence type="predicted"/>
<dbReference type="Pfam" id="PF07690">
    <property type="entry name" value="MFS_1"/>
    <property type="match status" value="1"/>
</dbReference>
<dbReference type="CDD" id="cd17393">
    <property type="entry name" value="MFS_MosC_like"/>
    <property type="match status" value="1"/>
</dbReference>
<dbReference type="Proteomes" id="UP001601992">
    <property type="component" value="Unassembled WGS sequence"/>
</dbReference>
<dbReference type="InterPro" id="IPR051788">
    <property type="entry name" value="MFS_Transporter"/>
</dbReference>
<feature type="transmembrane region" description="Helical" evidence="5">
    <location>
        <begin position="267"/>
        <end position="287"/>
    </location>
</feature>
<feature type="transmembrane region" description="Helical" evidence="5">
    <location>
        <begin position="134"/>
        <end position="155"/>
    </location>
</feature>
<dbReference type="Gene3D" id="1.20.1250.20">
    <property type="entry name" value="MFS general substrate transporter like domains"/>
    <property type="match status" value="2"/>
</dbReference>
<sequence>MSGAAPISVGVTFFVQAVLFASWTAHIPGVEAALGLSDGTLGTALLGLPSGSVTAMVLCGWLLPRLGSPWLIRISIVGYAVAGIGVGLADSPVVLFVALYFWGLMQGMVDVAMNTQAVTVEKAVGRPIMSRLHGMWSVGGFAGGLIGSGAVGLGIGLTAQLAVLGVLAVVAVEVLSRHLIGDTSAPRSRADRASRRSRWSAVIALLGAVAFASMLCEGAAADWSAAYLRNELGTSAATAGLGYASFALAMVAMRLSGTGLQRRFRPTALLPVLAMVFACGMGAALILRQPVVALLGFACMGLGLGLVVPSAFSAAGRVAADANPGPSIAAVAALGWCGFVSGPPLIGHLADLVGLDAALWVLPCLAVILALVARFGRAFAEPAPSQ</sequence>
<feature type="transmembrane region" description="Helical" evidence="5">
    <location>
        <begin position="94"/>
        <end position="113"/>
    </location>
</feature>
<feature type="transmembrane region" description="Helical" evidence="5">
    <location>
        <begin position="161"/>
        <end position="180"/>
    </location>
</feature>
<feature type="transmembrane region" description="Helical" evidence="5">
    <location>
        <begin position="293"/>
        <end position="315"/>
    </location>
</feature>
<dbReference type="InterPro" id="IPR011701">
    <property type="entry name" value="MFS"/>
</dbReference>
<protein>
    <submittedName>
        <fullName evidence="6">MFS transporter</fullName>
    </submittedName>
</protein>
<dbReference type="EMBL" id="JBIAQY010000008">
    <property type="protein sequence ID" value="MFF3570830.1"/>
    <property type="molecule type" value="Genomic_DNA"/>
</dbReference>
<feature type="transmembrane region" description="Helical" evidence="5">
    <location>
        <begin position="70"/>
        <end position="88"/>
    </location>
</feature>
<feature type="transmembrane region" description="Helical" evidence="5">
    <location>
        <begin position="42"/>
        <end position="63"/>
    </location>
</feature>
<evidence type="ECO:0000256" key="1">
    <source>
        <dbReference type="ARBA" id="ARBA00004141"/>
    </source>
</evidence>
<feature type="transmembrane region" description="Helical" evidence="5">
    <location>
        <begin position="327"/>
        <end position="346"/>
    </location>
</feature>
<reference evidence="6 7" key="1">
    <citation type="submission" date="2024-10" db="EMBL/GenBank/DDBJ databases">
        <title>The Natural Products Discovery Center: Release of the First 8490 Sequenced Strains for Exploring Actinobacteria Biosynthetic Diversity.</title>
        <authorList>
            <person name="Kalkreuter E."/>
            <person name="Kautsar S.A."/>
            <person name="Yang D."/>
            <person name="Bader C.D."/>
            <person name="Teijaro C.N."/>
            <person name="Fluegel L."/>
            <person name="Davis C.M."/>
            <person name="Simpson J.R."/>
            <person name="Lauterbach L."/>
            <person name="Steele A.D."/>
            <person name="Gui C."/>
            <person name="Meng S."/>
            <person name="Li G."/>
            <person name="Viehrig K."/>
            <person name="Ye F."/>
            <person name="Su P."/>
            <person name="Kiefer A.F."/>
            <person name="Nichols A."/>
            <person name="Cepeda A.J."/>
            <person name="Yan W."/>
            <person name="Fan B."/>
            <person name="Jiang Y."/>
            <person name="Adhikari A."/>
            <person name="Zheng C.-J."/>
            <person name="Schuster L."/>
            <person name="Cowan T.M."/>
            <person name="Smanski M.J."/>
            <person name="Chevrette M.G."/>
            <person name="De Carvalho L.P.S."/>
            <person name="Shen B."/>
        </authorList>
    </citation>
    <scope>NUCLEOTIDE SEQUENCE [LARGE SCALE GENOMIC DNA]</scope>
    <source>
        <strain evidence="6 7">NPDC002593</strain>
    </source>
</reference>
<comment type="caution">
    <text evidence="6">The sequence shown here is derived from an EMBL/GenBank/DDBJ whole genome shotgun (WGS) entry which is preliminary data.</text>
</comment>
<dbReference type="PANTHER" id="PTHR23514">
    <property type="entry name" value="BYPASS OF STOP CODON PROTEIN 6"/>
    <property type="match status" value="1"/>
</dbReference>
<feature type="transmembrane region" description="Helical" evidence="5">
    <location>
        <begin position="201"/>
        <end position="220"/>
    </location>
</feature>